<evidence type="ECO:0000256" key="3">
    <source>
        <dbReference type="ARBA" id="ARBA00022750"/>
    </source>
</evidence>
<evidence type="ECO:0000256" key="2">
    <source>
        <dbReference type="ARBA" id="ARBA00022670"/>
    </source>
</evidence>
<dbReference type="GO" id="GO:0006508">
    <property type="term" value="P:proteolysis"/>
    <property type="evidence" value="ECO:0007669"/>
    <property type="project" value="UniProtKB-KW"/>
</dbReference>
<dbReference type="Pfam" id="PF14541">
    <property type="entry name" value="TAXi_C"/>
    <property type="match status" value="1"/>
</dbReference>
<reference evidence="8" key="1">
    <citation type="submission" date="2023-07" db="EMBL/GenBank/DDBJ databases">
        <title>draft genome sequence of fig (Ficus carica).</title>
        <authorList>
            <person name="Takahashi T."/>
            <person name="Nishimura K."/>
        </authorList>
    </citation>
    <scope>NUCLEOTIDE SEQUENCE</scope>
</reference>
<keyword evidence="9" id="KW-1185">Reference proteome</keyword>
<dbReference type="Pfam" id="PF14543">
    <property type="entry name" value="TAXi_N"/>
    <property type="match status" value="1"/>
</dbReference>
<sequence>MAGVAATTTAVAAAAAIVTMASLRRSCSFCLSAAMIFLLFLISTKLTTTSALNDAVLSVKYKFAGREHSLTTLKAHDDIRQLRILTGVDLPLGGSGRPDTVGLYYAKIGIGTPPKDYYVQVDTGSDIMWVNCIQCKDCPTRSSLGIDLTLYDIKDSSTGKLVPCDGEFCLEVNGGLLSGCTANVTCPYLQIYGDGSSTAGYFVTDVVQYDRVSGDLETTSSNESIIFGCGATQSGDLSSSGEGALDGILGFGKSNSSVISQLASSGRVKKMFAHCLDGKNGGGIFAIGHVVQPKVNMTPLVPNQPHYNVNMTAIQVGQTFLSLPNDTIEVGDRKGTIIDSGTTLAYLPEMVYEPLVSKIISQQSDLKVHTVRGEYTCFQYSESLDDAFPNVTFYFESSLSLKVHPHEYLFPYEGMWCIGWQNSGMQSRDSKNLTLLGDLVLSNKLVVYDLENQAIGWTEYNCSSNIKVKDEKTGTFPVMQ</sequence>
<feature type="domain" description="Peptidase A1" evidence="7">
    <location>
        <begin position="104"/>
        <end position="458"/>
    </location>
</feature>
<organism evidence="8 9">
    <name type="scientific">Ficus carica</name>
    <name type="common">Common fig</name>
    <dbReference type="NCBI Taxonomy" id="3494"/>
    <lineage>
        <taxon>Eukaryota</taxon>
        <taxon>Viridiplantae</taxon>
        <taxon>Streptophyta</taxon>
        <taxon>Embryophyta</taxon>
        <taxon>Tracheophyta</taxon>
        <taxon>Spermatophyta</taxon>
        <taxon>Magnoliopsida</taxon>
        <taxon>eudicotyledons</taxon>
        <taxon>Gunneridae</taxon>
        <taxon>Pentapetalae</taxon>
        <taxon>rosids</taxon>
        <taxon>fabids</taxon>
        <taxon>Rosales</taxon>
        <taxon>Moraceae</taxon>
        <taxon>Ficeae</taxon>
        <taxon>Ficus</taxon>
    </lineage>
</organism>
<dbReference type="CDD" id="cd05476">
    <property type="entry name" value="pepsin_A_like_plant"/>
    <property type="match status" value="1"/>
</dbReference>
<dbReference type="EMBL" id="BTGU01000141">
    <property type="protein sequence ID" value="GMN63058.1"/>
    <property type="molecule type" value="Genomic_DNA"/>
</dbReference>
<dbReference type="InterPro" id="IPR032861">
    <property type="entry name" value="TAXi_N"/>
</dbReference>
<name>A0AA88DWX6_FICCA</name>
<evidence type="ECO:0000313" key="8">
    <source>
        <dbReference type="EMBL" id="GMN63058.1"/>
    </source>
</evidence>
<comment type="caution">
    <text evidence="8">The sequence shown here is derived from an EMBL/GenBank/DDBJ whole genome shotgun (WGS) entry which is preliminary data.</text>
</comment>
<dbReference type="InterPro" id="IPR001461">
    <property type="entry name" value="Aspartic_peptidase_A1"/>
</dbReference>
<dbReference type="PANTHER" id="PTHR13683">
    <property type="entry name" value="ASPARTYL PROTEASES"/>
    <property type="match status" value="1"/>
</dbReference>
<evidence type="ECO:0000256" key="1">
    <source>
        <dbReference type="ARBA" id="ARBA00007447"/>
    </source>
</evidence>
<gene>
    <name evidence="8" type="ORF">TIFTF001_032137</name>
</gene>
<evidence type="ECO:0000256" key="4">
    <source>
        <dbReference type="ARBA" id="ARBA00022801"/>
    </source>
</evidence>
<evidence type="ECO:0000256" key="6">
    <source>
        <dbReference type="PIRSR" id="PIRSR601461-1"/>
    </source>
</evidence>
<dbReference type="InterPro" id="IPR032799">
    <property type="entry name" value="TAXi_C"/>
</dbReference>
<dbReference type="Gene3D" id="2.40.70.10">
    <property type="entry name" value="Acid Proteases"/>
    <property type="match status" value="2"/>
</dbReference>
<proteinExistence type="inferred from homology"/>
<keyword evidence="3" id="KW-0064">Aspartyl protease</keyword>
<evidence type="ECO:0000259" key="7">
    <source>
        <dbReference type="PROSITE" id="PS51767"/>
    </source>
</evidence>
<accession>A0AA88DWX6</accession>
<dbReference type="FunFam" id="2.40.70.10:FF:000028">
    <property type="entry name" value="Eukaryotic aspartyl protease family protein"/>
    <property type="match status" value="1"/>
</dbReference>
<keyword evidence="2" id="KW-0645">Protease</keyword>
<feature type="active site" evidence="6">
    <location>
        <position position="122"/>
    </location>
</feature>
<dbReference type="SUPFAM" id="SSF50630">
    <property type="entry name" value="Acid proteases"/>
    <property type="match status" value="1"/>
</dbReference>
<dbReference type="GO" id="GO:0004190">
    <property type="term" value="F:aspartic-type endopeptidase activity"/>
    <property type="evidence" value="ECO:0007669"/>
    <property type="project" value="UniProtKB-KW"/>
</dbReference>
<dbReference type="FunFam" id="2.40.70.10:FF:000056">
    <property type="entry name" value="Eukaryotic aspartyl protease family protein"/>
    <property type="match status" value="1"/>
</dbReference>
<keyword evidence="5" id="KW-0325">Glycoprotein</keyword>
<dbReference type="InterPro" id="IPR021109">
    <property type="entry name" value="Peptidase_aspartic_dom_sf"/>
</dbReference>
<dbReference type="PROSITE" id="PS51767">
    <property type="entry name" value="PEPTIDASE_A1"/>
    <property type="match status" value="1"/>
</dbReference>
<comment type="similarity">
    <text evidence="1">Belongs to the peptidase A1 family.</text>
</comment>
<dbReference type="InterPro" id="IPR034161">
    <property type="entry name" value="Pepsin-like_plant"/>
</dbReference>
<feature type="active site" evidence="6">
    <location>
        <position position="339"/>
    </location>
</feature>
<dbReference type="Proteomes" id="UP001187192">
    <property type="component" value="Unassembled WGS sequence"/>
</dbReference>
<dbReference type="PANTHER" id="PTHR13683:SF685">
    <property type="entry name" value="EUKARYOTIC ASPARTYL PROTEASE FAMILY PROTEIN"/>
    <property type="match status" value="1"/>
</dbReference>
<evidence type="ECO:0000313" key="9">
    <source>
        <dbReference type="Proteomes" id="UP001187192"/>
    </source>
</evidence>
<dbReference type="InterPro" id="IPR033121">
    <property type="entry name" value="PEPTIDASE_A1"/>
</dbReference>
<dbReference type="PRINTS" id="PR00792">
    <property type="entry name" value="PEPSIN"/>
</dbReference>
<evidence type="ECO:0000256" key="5">
    <source>
        <dbReference type="ARBA" id="ARBA00023180"/>
    </source>
</evidence>
<keyword evidence="4" id="KW-0378">Hydrolase</keyword>
<protein>
    <recommendedName>
        <fullName evidence="7">Peptidase A1 domain-containing protein</fullName>
    </recommendedName>
</protein>
<dbReference type="AlphaFoldDB" id="A0AA88DWX6"/>